<gene>
    <name evidence="1" type="ORF">HMPREF9420_0527</name>
</gene>
<proteinExistence type="predicted"/>
<dbReference type="RefSeq" id="WP_007133807.1">
    <property type="nucleotide sequence ID" value="NZ_GL629647.1"/>
</dbReference>
<dbReference type="HOGENOM" id="CLU_2800120_0_0_10"/>
<dbReference type="GO" id="GO:0003676">
    <property type="term" value="F:nucleic acid binding"/>
    <property type="evidence" value="ECO:0007669"/>
    <property type="project" value="InterPro"/>
</dbReference>
<dbReference type="InterPro" id="IPR036397">
    <property type="entry name" value="RNaseH_sf"/>
</dbReference>
<dbReference type="EMBL" id="AEQO01000057">
    <property type="protein sequence ID" value="EFV05334.1"/>
    <property type="molecule type" value="Genomic_DNA"/>
</dbReference>
<dbReference type="Proteomes" id="UP000003874">
    <property type="component" value="Unassembled WGS sequence"/>
</dbReference>
<dbReference type="eggNOG" id="COG2801">
    <property type="taxonomic scope" value="Bacteria"/>
</dbReference>
<dbReference type="InterPro" id="IPR012337">
    <property type="entry name" value="RNaseH-like_sf"/>
</dbReference>
<dbReference type="Gene3D" id="3.30.420.10">
    <property type="entry name" value="Ribonuclease H-like superfamily/Ribonuclease H"/>
    <property type="match status" value="1"/>
</dbReference>
<feature type="non-terminal residue" evidence="1">
    <location>
        <position position="1"/>
    </location>
</feature>
<reference evidence="1 2" key="1">
    <citation type="submission" date="2010-12" db="EMBL/GenBank/DDBJ databases">
        <authorList>
            <person name="Muzny D."/>
            <person name="Qin X."/>
            <person name="Deng J."/>
            <person name="Jiang H."/>
            <person name="Liu Y."/>
            <person name="Qu J."/>
            <person name="Song X.-Z."/>
            <person name="Zhang L."/>
            <person name="Thornton R."/>
            <person name="Coyle M."/>
            <person name="Francisco L."/>
            <person name="Jackson L."/>
            <person name="Javaid M."/>
            <person name="Korchina V."/>
            <person name="Kovar C."/>
            <person name="Mata R."/>
            <person name="Mathew T."/>
            <person name="Ngo R."/>
            <person name="Nguyen L."/>
            <person name="Nguyen N."/>
            <person name="Okwuonu G."/>
            <person name="Ongeri F."/>
            <person name="Pham C."/>
            <person name="Simmons D."/>
            <person name="Wilczek-Boney K."/>
            <person name="Hale W."/>
            <person name="Jakkamsetti A."/>
            <person name="Pham P."/>
            <person name="Ruth R."/>
            <person name="San Lucas F."/>
            <person name="Warren J."/>
            <person name="Zhang J."/>
            <person name="Zhao Z."/>
            <person name="Zhou C."/>
            <person name="Zhu D."/>
            <person name="Lee S."/>
            <person name="Bess C."/>
            <person name="Blankenburg K."/>
            <person name="Forbes L."/>
            <person name="Fu Q."/>
            <person name="Gubbala S."/>
            <person name="Hirani K."/>
            <person name="Jayaseelan J.C."/>
            <person name="Lara F."/>
            <person name="Munidasa M."/>
            <person name="Palculict T."/>
            <person name="Patil S."/>
            <person name="Pu L.-L."/>
            <person name="Saada N."/>
            <person name="Tang L."/>
            <person name="Weissenberger G."/>
            <person name="Zhu Y."/>
            <person name="Hemphill L."/>
            <person name="Shang Y."/>
            <person name="Youmans B."/>
            <person name="Ayvaz T."/>
            <person name="Ross M."/>
            <person name="Santibanez J."/>
            <person name="Aqrawi P."/>
            <person name="Gross S."/>
            <person name="Joshi V."/>
            <person name="Fowler G."/>
            <person name="Nazareth L."/>
            <person name="Reid J."/>
            <person name="Worley K."/>
            <person name="Petrosino J."/>
            <person name="Highlander S."/>
            <person name="Gibbs R."/>
        </authorList>
    </citation>
    <scope>NUCLEOTIDE SEQUENCE [LARGE SCALE GENOMIC DNA]</scope>
    <source>
        <strain evidence="1 2">DSM 15606</strain>
    </source>
</reference>
<keyword evidence="2" id="KW-1185">Reference proteome</keyword>
<accession>E6MM10</accession>
<comment type="caution">
    <text evidence="1">The sequence shown here is derived from an EMBL/GenBank/DDBJ whole genome shotgun (WGS) entry which is preliminary data.</text>
</comment>
<evidence type="ECO:0000313" key="2">
    <source>
        <dbReference type="Proteomes" id="UP000003874"/>
    </source>
</evidence>
<dbReference type="SUPFAM" id="SSF53098">
    <property type="entry name" value="Ribonuclease H-like"/>
    <property type="match status" value="1"/>
</dbReference>
<sequence>FTSEQKGLIVMEGIRGEQSIAELCRKYGIPLHPQTQGKIERYHRSMKNVIKLNHYFCPSELEKAIDG</sequence>
<protein>
    <recommendedName>
        <fullName evidence="3">Integrase catalytic domain-containing protein</fullName>
    </recommendedName>
</protein>
<dbReference type="STRING" id="888832.HMPREF9420_0527"/>
<name>E6MM10_9BACT</name>
<evidence type="ECO:0000313" key="1">
    <source>
        <dbReference type="EMBL" id="EFV05334.1"/>
    </source>
</evidence>
<organism evidence="1 2">
    <name type="scientific">Segatella salivae DSM 15606</name>
    <dbReference type="NCBI Taxonomy" id="888832"/>
    <lineage>
        <taxon>Bacteria</taxon>
        <taxon>Pseudomonadati</taxon>
        <taxon>Bacteroidota</taxon>
        <taxon>Bacteroidia</taxon>
        <taxon>Bacteroidales</taxon>
        <taxon>Prevotellaceae</taxon>
        <taxon>Segatella</taxon>
    </lineage>
</organism>
<evidence type="ECO:0008006" key="3">
    <source>
        <dbReference type="Google" id="ProtNLM"/>
    </source>
</evidence>
<dbReference type="AlphaFoldDB" id="E6MM10"/>